<evidence type="ECO:0000256" key="6">
    <source>
        <dbReference type="SAM" id="Phobius"/>
    </source>
</evidence>
<dbReference type="AlphaFoldDB" id="A0A8S9YYJ8"/>
<dbReference type="GO" id="GO:0007154">
    <property type="term" value="P:cell communication"/>
    <property type="evidence" value="ECO:0007669"/>
    <property type="project" value="InterPro"/>
</dbReference>
<evidence type="ECO:0000313" key="9">
    <source>
        <dbReference type="EMBL" id="KAF7260189.1"/>
    </source>
</evidence>
<keyword evidence="4 5" id="KW-1015">Disulfide bond</keyword>
<comment type="caution">
    <text evidence="9">The sequence shown here is derived from an EMBL/GenBank/DDBJ whole genome shotgun (WGS) entry which is preliminary data.</text>
</comment>
<feature type="signal peptide" evidence="7">
    <location>
        <begin position="1"/>
        <end position="23"/>
    </location>
</feature>
<gene>
    <name evidence="9" type="ORF">EG68_02430</name>
</gene>
<dbReference type="PROSITE" id="PS01186">
    <property type="entry name" value="EGF_2"/>
    <property type="match status" value="1"/>
</dbReference>
<dbReference type="EMBL" id="JTDE01000854">
    <property type="protein sequence ID" value="KAF7260189.1"/>
    <property type="molecule type" value="Genomic_DNA"/>
</dbReference>
<keyword evidence="6" id="KW-0472">Membrane</keyword>
<evidence type="ECO:0000256" key="2">
    <source>
        <dbReference type="ARBA" id="ARBA00022536"/>
    </source>
</evidence>
<keyword evidence="2 5" id="KW-0245">EGF-like domain</keyword>
<proteinExistence type="predicted"/>
<evidence type="ECO:0000256" key="3">
    <source>
        <dbReference type="ARBA" id="ARBA00022737"/>
    </source>
</evidence>
<keyword evidence="10" id="KW-1185">Reference proteome</keyword>
<protein>
    <recommendedName>
        <fullName evidence="8">EGF-like domain-containing protein</fullName>
    </recommendedName>
</protein>
<dbReference type="SUPFAM" id="SSF57184">
    <property type="entry name" value="Growth factor receptor domain"/>
    <property type="match status" value="1"/>
</dbReference>
<keyword evidence="1" id="KW-0217">Developmental protein</keyword>
<dbReference type="SMART" id="SM00051">
    <property type="entry name" value="DSL"/>
    <property type="match status" value="1"/>
</dbReference>
<organism evidence="9 10">
    <name type="scientific">Paragonimus skrjabini miyazakii</name>
    <dbReference type="NCBI Taxonomy" id="59628"/>
    <lineage>
        <taxon>Eukaryota</taxon>
        <taxon>Metazoa</taxon>
        <taxon>Spiralia</taxon>
        <taxon>Lophotrochozoa</taxon>
        <taxon>Platyhelminthes</taxon>
        <taxon>Trematoda</taxon>
        <taxon>Digenea</taxon>
        <taxon>Plagiorchiida</taxon>
        <taxon>Troglotremata</taxon>
        <taxon>Troglotrematidae</taxon>
        <taxon>Paragonimus</taxon>
    </lineage>
</organism>
<reference evidence="9" key="1">
    <citation type="submission" date="2019-07" db="EMBL/GenBank/DDBJ databases">
        <title>Annotation for the trematode Paragonimus miyazaki's.</title>
        <authorList>
            <person name="Choi Y.-J."/>
        </authorList>
    </citation>
    <scope>NUCLEOTIDE SEQUENCE</scope>
    <source>
        <strain evidence="9">Japan</strain>
    </source>
</reference>
<dbReference type="Proteomes" id="UP000822476">
    <property type="component" value="Unassembled WGS sequence"/>
</dbReference>
<keyword evidence="3" id="KW-0677">Repeat</keyword>
<feature type="transmembrane region" description="Helical" evidence="6">
    <location>
        <begin position="341"/>
        <end position="367"/>
    </location>
</feature>
<evidence type="ECO:0000313" key="10">
    <source>
        <dbReference type="Proteomes" id="UP000822476"/>
    </source>
</evidence>
<dbReference type="Gene3D" id="2.10.25.10">
    <property type="entry name" value="Laminin"/>
    <property type="match status" value="1"/>
</dbReference>
<dbReference type="OrthoDB" id="283575at2759"/>
<dbReference type="InterPro" id="IPR009030">
    <property type="entry name" value="Growth_fac_rcpt_cys_sf"/>
</dbReference>
<dbReference type="PROSITE" id="PS00022">
    <property type="entry name" value="EGF_1"/>
    <property type="match status" value="1"/>
</dbReference>
<sequence length="536" mass="59844">MLSSLRLLISTVLILYLFLCAEAAVQLSFTVRNYQNKNNLDARLRKCEAFSFLGDNCDPIFQFAVYTENSNGEKRLIAKREAGPFVNKKFVKEVLQVSVIETEFPSSVELDLDIQDNDADEDKPIARFRRTIPVMQTGQIEVNLGADVRVEVFMKIQCAPDYYGDRCDVYCRPVPQLWTCNQVTGARSCDKPCEHGTCVLTNASALCVCASGWTGEFCKMPVESSLITSMLLPEMPMDPTTDEETIDHLEYSEDPTEQEFAVSPPEVLQTIQPTGISWNITSSTSTSIQTIRPQTDRNERTTNNTEIYASSYTSLLEDELSAQNVSITKEVSGKLTSNNTLYFTVLIATLVGMTWILLTVFIGIYFYRRRKVKRTSNRCGSTWTNASYDFIPGTLQKPYCFEYPSVPHKYENTMSSPSHSYRTNSTLSSTMTYVPSNSSTRCTLPKVPIADKSDPYDTAPPVATGSKIRFAATTKTVESSPPSYHLLSQTGPTVTCLTDKDPYEEMPGDTGDYSIWEQDVPATTPLTSFLSANDAQ</sequence>
<dbReference type="CDD" id="cd00054">
    <property type="entry name" value="EGF_CA"/>
    <property type="match status" value="1"/>
</dbReference>
<keyword evidence="6" id="KW-0812">Transmembrane</keyword>
<feature type="chain" id="PRO_5035906493" description="EGF-like domain-containing protein" evidence="7">
    <location>
        <begin position="24"/>
        <end position="536"/>
    </location>
</feature>
<dbReference type="InterPro" id="IPR001774">
    <property type="entry name" value="DSL"/>
</dbReference>
<feature type="disulfide bond" evidence="5">
    <location>
        <begin position="209"/>
        <end position="218"/>
    </location>
</feature>
<keyword evidence="7" id="KW-0732">Signal</keyword>
<comment type="caution">
    <text evidence="5">Lacks conserved residue(s) required for the propagation of feature annotation.</text>
</comment>
<dbReference type="PROSITE" id="PS50026">
    <property type="entry name" value="EGF_3"/>
    <property type="match status" value="1"/>
</dbReference>
<evidence type="ECO:0000256" key="7">
    <source>
        <dbReference type="SAM" id="SignalP"/>
    </source>
</evidence>
<dbReference type="GO" id="GO:0016020">
    <property type="term" value="C:membrane"/>
    <property type="evidence" value="ECO:0007669"/>
    <property type="project" value="InterPro"/>
</dbReference>
<keyword evidence="6" id="KW-1133">Transmembrane helix</keyword>
<dbReference type="InterPro" id="IPR000742">
    <property type="entry name" value="EGF"/>
</dbReference>
<evidence type="ECO:0000256" key="5">
    <source>
        <dbReference type="PROSITE-ProRule" id="PRU00076"/>
    </source>
</evidence>
<evidence type="ECO:0000256" key="1">
    <source>
        <dbReference type="ARBA" id="ARBA00022473"/>
    </source>
</evidence>
<accession>A0A8S9YYJ8</accession>
<evidence type="ECO:0000256" key="4">
    <source>
        <dbReference type="ARBA" id="ARBA00023157"/>
    </source>
</evidence>
<evidence type="ECO:0000259" key="8">
    <source>
        <dbReference type="PROSITE" id="PS50026"/>
    </source>
</evidence>
<name>A0A8S9YYJ8_9TREM</name>
<dbReference type="SMART" id="SM00181">
    <property type="entry name" value="EGF"/>
    <property type="match status" value="1"/>
</dbReference>
<feature type="domain" description="EGF-like" evidence="8">
    <location>
        <begin position="185"/>
        <end position="219"/>
    </location>
</feature>